<evidence type="ECO:0000313" key="2">
    <source>
        <dbReference type="Proteomes" id="UP000199416"/>
    </source>
</evidence>
<name>A0A1G6PF26_9ACTN</name>
<protein>
    <submittedName>
        <fullName evidence="1">Uncharacterized protein</fullName>
    </submittedName>
</protein>
<reference evidence="2" key="1">
    <citation type="submission" date="2016-10" db="EMBL/GenBank/DDBJ databases">
        <authorList>
            <person name="Varghese N."/>
            <person name="Submissions S."/>
        </authorList>
    </citation>
    <scope>NUCLEOTIDE SEQUENCE [LARGE SCALE GENOMIC DNA]</scope>
    <source>
        <strain evidence="2">DSM 45421</strain>
    </source>
</reference>
<accession>A0A1G6PF26</accession>
<proteinExistence type="predicted"/>
<dbReference type="Proteomes" id="UP000199416">
    <property type="component" value="Unassembled WGS sequence"/>
</dbReference>
<organism evidence="1 2">
    <name type="scientific">Geodermatophilus telluris</name>
    <dbReference type="NCBI Taxonomy" id="1190417"/>
    <lineage>
        <taxon>Bacteria</taxon>
        <taxon>Bacillati</taxon>
        <taxon>Actinomycetota</taxon>
        <taxon>Actinomycetes</taxon>
        <taxon>Geodermatophilales</taxon>
        <taxon>Geodermatophilaceae</taxon>
        <taxon>Geodermatophilus</taxon>
    </lineage>
</organism>
<gene>
    <name evidence="1" type="ORF">SAMN05660690_2549</name>
</gene>
<dbReference type="AlphaFoldDB" id="A0A1G6PF26"/>
<dbReference type="EMBL" id="FMZF01000003">
    <property type="protein sequence ID" value="SDC78669.1"/>
    <property type="molecule type" value="Genomic_DNA"/>
</dbReference>
<evidence type="ECO:0000313" key="1">
    <source>
        <dbReference type="EMBL" id="SDC78669.1"/>
    </source>
</evidence>
<sequence length="152" mass="16263">MSRVTTPPLADVPVHSSLALTRRWVDLLRPPSFDGRSLWLAWFAADGRQSPVLVPVEDVPLLPDRQLLAGLLDVHAEVAASLGPDGAHLAMALCRPGEPAVTEDDDGWAVACHEVLDDALDGTWSLHLAAGGRVEPLVDVPWAFLRQAGGAR</sequence>
<keyword evidence="2" id="KW-1185">Reference proteome</keyword>